<dbReference type="CDD" id="cd12428">
    <property type="entry name" value="RRM_PARN"/>
    <property type="match status" value="1"/>
</dbReference>
<dbReference type="Pfam" id="PF08675">
    <property type="entry name" value="RNA_bind"/>
    <property type="match status" value="1"/>
</dbReference>
<dbReference type="SUPFAM" id="SSF53098">
    <property type="entry name" value="Ribonuclease H-like"/>
    <property type="match status" value="1"/>
</dbReference>
<dbReference type="GO" id="GO:0046872">
    <property type="term" value="F:metal ion binding"/>
    <property type="evidence" value="ECO:0007669"/>
    <property type="project" value="InterPro"/>
</dbReference>
<dbReference type="SUPFAM" id="SSF54928">
    <property type="entry name" value="RNA-binding domain, RBD"/>
    <property type="match status" value="1"/>
</dbReference>
<dbReference type="GO" id="GO:1990431">
    <property type="term" value="P:priRNA 3'-end processing"/>
    <property type="evidence" value="ECO:0007669"/>
    <property type="project" value="TreeGrafter"/>
</dbReference>
<dbReference type="GO" id="GO:0005737">
    <property type="term" value="C:cytoplasm"/>
    <property type="evidence" value="ECO:0007669"/>
    <property type="project" value="InterPro"/>
</dbReference>
<dbReference type="PANTHER" id="PTHR15092:SF44">
    <property type="entry name" value="POLY(A)-SPECIFIC RIBONUCLEASE PARN"/>
    <property type="match status" value="1"/>
</dbReference>
<gene>
    <name evidence="3" type="ORF">B4U79_01803</name>
</gene>
<dbReference type="SUPFAM" id="SSF82708">
    <property type="entry name" value="R3H domain"/>
    <property type="match status" value="1"/>
</dbReference>
<accession>A0A3S3S148</accession>
<proteinExistence type="inferred from homology"/>
<sequence length="546" mass="63161">MDINRHNFVENFSEIQTVIKECDFIAFDTELSGLTKDRLNGLFDTIDERYAKMKCNSMDFLLIQFGLSCFKKTQNENGKTSENDCCSTYDCWTYNFYIFPYKTNNSTRQKERSFLVQSSAVAFLVSHGFDFNKLFAEGINWLTIEEEKHFLESLENNFQINDDEREPKGDIDIYSNSKYPTIPSEHKDFINEALIKVNNFLRNDRQQTIHLSVSSPYQRKLLYEIFKASQYNNSLDVSTSKNFRDRHMIINKITREEKEKQRKQLITETVGFSRIIQCIVASRKPVVGHNLLLDLMHTVRQFLHPLPNTFSEFQAMIKDLFPNLFDTKFIASFEKFKEMFQNTSLEEVHNVVKKEPFKPIEVKNVNLSGDTNSNCALHQAGYDSFITGYSFAVFTDYFKSEIETFKNKLPITCIHDISHLSIDASNETPDRNHVFHVSFLSSWKTNDIIQLFSAFGQVVIAWINDTSAFVALKNVSKAVDAVKAFQQSKSSNFQVQTYAEFCASKSNGAIKRKEMQITSDNYVIDITPSKKIKSESRVESKEAETI</sequence>
<reference evidence="3 4" key="1">
    <citation type="journal article" date="2018" name="Gigascience">
        <title>Genomes of trombidid mites reveal novel predicted allergens and laterally-transferred genes associated with secondary metabolism.</title>
        <authorList>
            <person name="Dong X."/>
            <person name="Chaisiri K."/>
            <person name="Xia D."/>
            <person name="Armstrong S.D."/>
            <person name="Fang Y."/>
            <person name="Donnelly M.J."/>
            <person name="Kadowaki T."/>
            <person name="McGarry J.W."/>
            <person name="Darby A.C."/>
            <person name="Makepeace B.L."/>
        </authorList>
    </citation>
    <scope>NUCLEOTIDE SEQUENCE [LARGE SCALE GENOMIC DNA]</scope>
    <source>
        <strain evidence="3">UoL-WK</strain>
    </source>
</reference>
<dbReference type="Pfam" id="PF04857">
    <property type="entry name" value="CAF1"/>
    <property type="match status" value="1"/>
</dbReference>
<dbReference type="EMBL" id="NCKU01002719">
    <property type="protein sequence ID" value="RWS08940.1"/>
    <property type="molecule type" value="Genomic_DNA"/>
</dbReference>
<dbReference type="GO" id="GO:0005634">
    <property type="term" value="C:nucleus"/>
    <property type="evidence" value="ECO:0007669"/>
    <property type="project" value="InterPro"/>
</dbReference>
<feature type="domain" description="Poly(A)-specific ribonuclease RNA-binding" evidence="2">
    <location>
        <begin position="427"/>
        <end position="503"/>
    </location>
</feature>
<dbReference type="InterPro" id="IPR012337">
    <property type="entry name" value="RNaseH-like_sf"/>
</dbReference>
<dbReference type="Proteomes" id="UP000285301">
    <property type="component" value="Unassembled WGS sequence"/>
</dbReference>
<protein>
    <submittedName>
        <fullName evidence="3">Poly(A)-specific ribonuclease PARN-like isoform X1</fullName>
    </submittedName>
</protein>
<comment type="similarity">
    <text evidence="1">Belongs to the CAF1 family.</text>
</comment>
<comment type="caution">
    <text evidence="3">The sequence shown here is derived from an EMBL/GenBank/DDBJ whole genome shotgun (WGS) entry which is preliminary data.</text>
</comment>
<dbReference type="STRING" id="1965070.A0A3S3S148"/>
<dbReference type="GO" id="GO:0003723">
    <property type="term" value="F:RNA binding"/>
    <property type="evidence" value="ECO:0007669"/>
    <property type="project" value="InterPro"/>
</dbReference>
<dbReference type="InterPro" id="IPR006941">
    <property type="entry name" value="RNase_CAF1"/>
</dbReference>
<dbReference type="Gene3D" id="3.30.70.330">
    <property type="match status" value="1"/>
</dbReference>
<dbReference type="InterPro" id="IPR014789">
    <property type="entry name" value="PolyA-riboNase_RNA-binding"/>
</dbReference>
<dbReference type="InterPro" id="IPR035979">
    <property type="entry name" value="RBD_domain_sf"/>
</dbReference>
<dbReference type="InterPro" id="IPR036397">
    <property type="entry name" value="RNaseH_sf"/>
</dbReference>
<dbReference type="InterPro" id="IPR036867">
    <property type="entry name" value="R3H_dom_sf"/>
</dbReference>
<dbReference type="GO" id="GO:1990432">
    <property type="term" value="P:siRNA 3'-end processing"/>
    <property type="evidence" value="ECO:0007669"/>
    <property type="project" value="TreeGrafter"/>
</dbReference>
<dbReference type="InterPro" id="IPR051181">
    <property type="entry name" value="CAF1_poly(A)_ribonucleases"/>
</dbReference>
<evidence type="ECO:0000313" key="3">
    <source>
        <dbReference type="EMBL" id="RWS08940.1"/>
    </source>
</evidence>
<dbReference type="AlphaFoldDB" id="A0A3S3S148"/>
<dbReference type="PANTHER" id="PTHR15092">
    <property type="entry name" value="POLY A -SPECIFIC RIBONUCLEASE/TARGET OF EGR1, MEMBER 1"/>
    <property type="match status" value="1"/>
</dbReference>
<dbReference type="GO" id="GO:0000289">
    <property type="term" value="P:nuclear-transcribed mRNA poly(A) tail shortening"/>
    <property type="evidence" value="ECO:0007669"/>
    <property type="project" value="TreeGrafter"/>
</dbReference>
<dbReference type="OrthoDB" id="1432093at2759"/>
<evidence type="ECO:0000259" key="2">
    <source>
        <dbReference type="Pfam" id="PF08675"/>
    </source>
</evidence>
<name>A0A3S3S148_9ACAR</name>
<dbReference type="Gene3D" id="3.30.420.10">
    <property type="entry name" value="Ribonuclease H-like superfamily/Ribonuclease H"/>
    <property type="match status" value="2"/>
</dbReference>
<keyword evidence="4" id="KW-1185">Reference proteome</keyword>
<dbReference type="GO" id="GO:0004535">
    <property type="term" value="F:poly(A)-specific ribonuclease activity"/>
    <property type="evidence" value="ECO:0007669"/>
    <property type="project" value="InterPro"/>
</dbReference>
<dbReference type="InterPro" id="IPR012677">
    <property type="entry name" value="Nucleotide-bd_a/b_plait_sf"/>
</dbReference>
<organism evidence="3 4">
    <name type="scientific">Dinothrombium tinctorium</name>
    <dbReference type="NCBI Taxonomy" id="1965070"/>
    <lineage>
        <taxon>Eukaryota</taxon>
        <taxon>Metazoa</taxon>
        <taxon>Ecdysozoa</taxon>
        <taxon>Arthropoda</taxon>
        <taxon>Chelicerata</taxon>
        <taxon>Arachnida</taxon>
        <taxon>Acari</taxon>
        <taxon>Acariformes</taxon>
        <taxon>Trombidiformes</taxon>
        <taxon>Prostigmata</taxon>
        <taxon>Anystina</taxon>
        <taxon>Parasitengona</taxon>
        <taxon>Trombidioidea</taxon>
        <taxon>Trombidiidae</taxon>
        <taxon>Dinothrombium</taxon>
    </lineage>
</organism>
<evidence type="ECO:0000256" key="1">
    <source>
        <dbReference type="ARBA" id="ARBA00008372"/>
    </source>
</evidence>
<evidence type="ECO:0000313" key="4">
    <source>
        <dbReference type="Proteomes" id="UP000285301"/>
    </source>
</evidence>